<dbReference type="KEGG" id="samy:DB32_005306"/>
<dbReference type="InterPro" id="IPR007420">
    <property type="entry name" value="DUF465"/>
</dbReference>
<protein>
    <recommendedName>
        <fullName evidence="3">DUF465 domain-containing protein</fullName>
    </recommendedName>
</protein>
<dbReference type="Pfam" id="PF04325">
    <property type="entry name" value="DUF465"/>
    <property type="match status" value="1"/>
</dbReference>
<dbReference type="AlphaFoldDB" id="A0A0F6YJK2"/>
<dbReference type="RefSeq" id="WP_053235331.1">
    <property type="nucleotide sequence ID" value="NZ_CP011125.1"/>
</dbReference>
<keyword evidence="2" id="KW-1185">Reference proteome</keyword>
<evidence type="ECO:0008006" key="3">
    <source>
        <dbReference type="Google" id="ProtNLM"/>
    </source>
</evidence>
<dbReference type="Proteomes" id="UP000034883">
    <property type="component" value="Chromosome"/>
</dbReference>
<sequence>MARSQSRQVDPLKELDRLERRHKKLKERVAEYEARMFLTNTEQLDLAKLKKQKLATKDAIENLRVPSS</sequence>
<organism evidence="1 2">
    <name type="scientific">Sandaracinus amylolyticus</name>
    <dbReference type="NCBI Taxonomy" id="927083"/>
    <lineage>
        <taxon>Bacteria</taxon>
        <taxon>Pseudomonadati</taxon>
        <taxon>Myxococcota</taxon>
        <taxon>Polyangia</taxon>
        <taxon>Polyangiales</taxon>
        <taxon>Sandaracinaceae</taxon>
        <taxon>Sandaracinus</taxon>
    </lineage>
</organism>
<evidence type="ECO:0000313" key="2">
    <source>
        <dbReference type="Proteomes" id="UP000034883"/>
    </source>
</evidence>
<dbReference type="Gene3D" id="6.10.280.50">
    <property type="match status" value="1"/>
</dbReference>
<dbReference type="InterPro" id="IPR038444">
    <property type="entry name" value="DUF465_sf"/>
</dbReference>
<dbReference type="EMBL" id="CP011125">
    <property type="protein sequence ID" value="AKF08157.1"/>
    <property type="molecule type" value="Genomic_DNA"/>
</dbReference>
<gene>
    <name evidence="1" type="ORF">DB32_005306</name>
</gene>
<name>A0A0F6YJK2_9BACT</name>
<proteinExistence type="predicted"/>
<evidence type="ECO:0000313" key="1">
    <source>
        <dbReference type="EMBL" id="AKF08157.1"/>
    </source>
</evidence>
<reference evidence="1 2" key="1">
    <citation type="submission" date="2015-03" db="EMBL/GenBank/DDBJ databases">
        <title>Genome assembly of Sandaracinus amylolyticus DSM 53668.</title>
        <authorList>
            <person name="Sharma G."/>
            <person name="Subramanian S."/>
        </authorList>
    </citation>
    <scope>NUCLEOTIDE SEQUENCE [LARGE SCALE GENOMIC DNA]</scope>
    <source>
        <strain evidence="1 2">DSM 53668</strain>
    </source>
</reference>
<accession>A0A0F6YJK2</accession>